<dbReference type="OrthoDB" id="2565191at2759"/>
<evidence type="ECO:0000313" key="2">
    <source>
        <dbReference type="EMBL" id="OAF55452.1"/>
    </source>
</evidence>
<feature type="compositionally biased region" description="Polar residues" evidence="1">
    <location>
        <begin position="1"/>
        <end position="10"/>
    </location>
</feature>
<dbReference type="VEuPathDB" id="FungiDB:GMDG_07627"/>
<dbReference type="InterPro" id="IPR022793">
    <property type="entry name" value="Rrn10"/>
</dbReference>
<feature type="compositionally biased region" description="Polar residues" evidence="1">
    <location>
        <begin position="171"/>
        <end position="183"/>
    </location>
</feature>
<dbReference type="GeneID" id="36291349"/>
<feature type="compositionally biased region" description="Polar residues" evidence="1">
    <location>
        <begin position="191"/>
        <end position="212"/>
    </location>
</feature>
<organism evidence="2">
    <name type="scientific">Pseudogymnoascus destructans</name>
    <dbReference type="NCBI Taxonomy" id="655981"/>
    <lineage>
        <taxon>Eukaryota</taxon>
        <taxon>Fungi</taxon>
        <taxon>Dikarya</taxon>
        <taxon>Ascomycota</taxon>
        <taxon>Pezizomycotina</taxon>
        <taxon>Leotiomycetes</taxon>
        <taxon>Thelebolales</taxon>
        <taxon>Thelebolaceae</taxon>
        <taxon>Pseudogymnoascus</taxon>
    </lineage>
</organism>
<dbReference type="eggNOG" id="ENOG502S1BQ">
    <property type="taxonomic scope" value="Eukaryota"/>
</dbReference>
<sequence>MASKSRTQSAFLAPPADSPQGSTQPQTPALPRRQATLYDAIAGRSTQHGLSRTPTPHAIAPETVLFQRAAAPDRHEETDTYFASDNAAGNLPDSDLLKALHVYAADFYASEREAGADYRSLDETALLALGVLMEELCRDQLGEAGDLVFTEGEVVEGEGVGRARNEHDASPHTTTGEAQTSAIHETHTAPRDSTSATRNKQTNSERVTSLDR</sequence>
<reference evidence="2" key="1">
    <citation type="submission" date="2016-03" db="EMBL/GenBank/DDBJ databases">
        <title>Updated assembly of Pseudogymnoascus destructans, the fungus causing white-nose syndrome of bats.</title>
        <authorList>
            <person name="Palmer J.M."/>
            <person name="Drees K.P."/>
            <person name="Foster J.T."/>
            <person name="Lindner D.L."/>
        </authorList>
    </citation>
    <scope>NUCLEOTIDE SEQUENCE [LARGE SCALE GENOMIC DNA]</scope>
    <source>
        <strain evidence="2">20631-21</strain>
    </source>
</reference>
<name>A0A177A1U0_9PEZI</name>
<dbReference type="AlphaFoldDB" id="A0A177A1U0"/>
<dbReference type="EMBL" id="KV441409">
    <property type="protein sequence ID" value="OAF55452.1"/>
    <property type="molecule type" value="Genomic_DNA"/>
</dbReference>
<dbReference type="PANTHER" id="PTHR28054">
    <property type="entry name" value="RNA POLYMERASE I-SPECIFIC TRANSCRIPTION INITIATION FACTOR RRN10"/>
    <property type="match status" value="1"/>
</dbReference>
<dbReference type="RefSeq" id="XP_024320752.1">
    <property type="nucleotide sequence ID" value="XM_024471862.1"/>
</dbReference>
<feature type="region of interest" description="Disordered" evidence="1">
    <location>
        <begin position="1"/>
        <end position="32"/>
    </location>
</feature>
<dbReference type="PANTHER" id="PTHR28054:SF1">
    <property type="entry name" value="RNA POLYMERASE I-SPECIFIC TRANSCRIPTION INITIATION FACTOR RRN10"/>
    <property type="match status" value="1"/>
</dbReference>
<accession>A0A177A1U0</accession>
<evidence type="ECO:0000256" key="1">
    <source>
        <dbReference type="SAM" id="MobiDB-lite"/>
    </source>
</evidence>
<feature type="region of interest" description="Disordered" evidence="1">
    <location>
        <begin position="159"/>
        <end position="212"/>
    </location>
</feature>
<feature type="compositionally biased region" description="Basic and acidic residues" evidence="1">
    <location>
        <begin position="159"/>
        <end position="170"/>
    </location>
</feature>
<protein>
    <submittedName>
        <fullName evidence="2">Uncharacterized protein</fullName>
    </submittedName>
</protein>
<proteinExistence type="predicted"/>
<gene>
    <name evidence="2" type="ORF">VC83_08307</name>
</gene>
<dbReference type="GO" id="GO:0006360">
    <property type="term" value="P:transcription by RNA polymerase I"/>
    <property type="evidence" value="ECO:0007669"/>
    <property type="project" value="InterPro"/>
</dbReference>
<dbReference type="Proteomes" id="UP000077154">
    <property type="component" value="Unassembled WGS sequence"/>
</dbReference>